<accession>A0ABU6W359</accession>
<keyword evidence="3" id="KW-1185">Reference proteome</keyword>
<dbReference type="EMBL" id="JASCZI010181246">
    <property type="protein sequence ID" value="MED6179560.1"/>
    <property type="molecule type" value="Genomic_DNA"/>
</dbReference>
<gene>
    <name evidence="2" type="ORF">PIB30_001853</name>
</gene>
<feature type="compositionally biased region" description="Low complexity" evidence="1">
    <location>
        <begin position="115"/>
        <end position="125"/>
    </location>
</feature>
<feature type="region of interest" description="Disordered" evidence="1">
    <location>
        <begin position="42"/>
        <end position="158"/>
    </location>
</feature>
<proteinExistence type="predicted"/>
<protein>
    <submittedName>
        <fullName evidence="2">Uncharacterized protein</fullName>
    </submittedName>
</protein>
<comment type="caution">
    <text evidence="2">The sequence shown here is derived from an EMBL/GenBank/DDBJ whole genome shotgun (WGS) entry which is preliminary data.</text>
</comment>
<reference evidence="2 3" key="1">
    <citation type="journal article" date="2023" name="Plants (Basel)">
        <title>Bridging the Gap: Combining Genomics and Transcriptomics Approaches to Understand Stylosanthes scabra, an Orphan Legume from the Brazilian Caatinga.</title>
        <authorList>
            <person name="Ferreira-Neto J.R.C."/>
            <person name="da Silva M.D."/>
            <person name="Binneck E."/>
            <person name="de Melo N.F."/>
            <person name="da Silva R.H."/>
            <person name="de Melo A.L.T.M."/>
            <person name="Pandolfi V."/>
            <person name="Bustamante F.O."/>
            <person name="Brasileiro-Vidal A.C."/>
            <person name="Benko-Iseppon A.M."/>
        </authorList>
    </citation>
    <scope>NUCLEOTIDE SEQUENCE [LARGE SCALE GENOMIC DNA]</scope>
    <source>
        <tissue evidence="2">Leaves</tissue>
    </source>
</reference>
<feature type="compositionally biased region" description="Basic residues" evidence="1">
    <location>
        <begin position="126"/>
        <end position="135"/>
    </location>
</feature>
<evidence type="ECO:0000256" key="1">
    <source>
        <dbReference type="SAM" id="MobiDB-lite"/>
    </source>
</evidence>
<feature type="compositionally biased region" description="Gly residues" evidence="1">
    <location>
        <begin position="72"/>
        <end position="96"/>
    </location>
</feature>
<sequence length="177" mass="18590">MKVHMWGDHLLVSHGGEELSTPRRSKLSSPESVLFEALAVLLPSKRPSFPTAQPRTLAPTAEVQELRNSQNGNGGPLGNGQGGGGSGGGGSRGGGSNDDSDPHSDGGSDSDNDTDSNSGDNNNHTNTHRTTRTRTHVSDSIAGGATKSEEENQPFSDEIMAYRMPSNLTLPSHFEVL</sequence>
<evidence type="ECO:0000313" key="2">
    <source>
        <dbReference type="EMBL" id="MED6179560.1"/>
    </source>
</evidence>
<evidence type="ECO:0000313" key="3">
    <source>
        <dbReference type="Proteomes" id="UP001341840"/>
    </source>
</evidence>
<organism evidence="2 3">
    <name type="scientific">Stylosanthes scabra</name>
    <dbReference type="NCBI Taxonomy" id="79078"/>
    <lineage>
        <taxon>Eukaryota</taxon>
        <taxon>Viridiplantae</taxon>
        <taxon>Streptophyta</taxon>
        <taxon>Embryophyta</taxon>
        <taxon>Tracheophyta</taxon>
        <taxon>Spermatophyta</taxon>
        <taxon>Magnoliopsida</taxon>
        <taxon>eudicotyledons</taxon>
        <taxon>Gunneridae</taxon>
        <taxon>Pentapetalae</taxon>
        <taxon>rosids</taxon>
        <taxon>fabids</taxon>
        <taxon>Fabales</taxon>
        <taxon>Fabaceae</taxon>
        <taxon>Papilionoideae</taxon>
        <taxon>50 kb inversion clade</taxon>
        <taxon>dalbergioids sensu lato</taxon>
        <taxon>Dalbergieae</taxon>
        <taxon>Pterocarpus clade</taxon>
        <taxon>Stylosanthes</taxon>
    </lineage>
</organism>
<name>A0ABU6W359_9FABA</name>
<dbReference type="Proteomes" id="UP001341840">
    <property type="component" value="Unassembled WGS sequence"/>
</dbReference>